<dbReference type="AlphaFoldDB" id="C0QM00"/>
<evidence type="ECO:0000256" key="1">
    <source>
        <dbReference type="ARBA" id="ARBA00022884"/>
    </source>
</evidence>
<name>C0QM00_DESAH</name>
<evidence type="ECO:0000256" key="2">
    <source>
        <dbReference type="PROSITE-ProRule" id="PRU00626"/>
    </source>
</evidence>
<dbReference type="Proteomes" id="UP000000442">
    <property type="component" value="Chromosome"/>
</dbReference>
<sequence>MKELKGSQRKYLRGLAHDIKPSAFVGQKGLTDALVNEINEALDASELIKVKFVDYKEKTVKTSLAQEIETSTASHLAGLIGHVAIYYREHKNPEKRVIRIPA</sequence>
<evidence type="ECO:0000313" key="5">
    <source>
        <dbReference type="Proteomes" id="UP000000442"/>
    </source>
</evidence>
<proteinExistence type="predicted"/>
<dbReference type="SUPFAM" id="SSF75471">
    <property type="entry name" value="YhbY-like"/>
    <property type="match status" value="1"/>
</dbReference>
<dbReference type="InterPro" id="IPR035920">
    <property type="entry name" value="YhbY-like_sf"/>
</dbReference>
<organism evidence="4 5">
    <name type="scientific">Desulforapulum autotrophicum (strain ATCC 43914 / DSM 3382 / VKM B-1955 / HRM2)</name>
    <name type="common">Desulfobacterium autotrophicum</name>
    <dbReference type="NCBI Taxonomy" id="177437"/>
    <lineage>
        <taxon>Bacteria</taxon>
        <taxon>Pseudomonadati</taxon>
        <taxon>Thermodesulfobacteriota</taxon>
        <taxon>Desulfobacteria</taxon>
        <taxon>Desulfobacterales</taxon>
        <taxon>Desulfobacteraceae</taxon>
        <taxon>Desulforapulum</taxon>
    </lineage>
</organism>
<evidence type="ECO:0000259" key="3">
    <source>
        <dbReference type="PROSITE" id="PS51295"/>
    </source>
</evidence>
<dbReference type="EMBL" id="CP001087">
    <property type="protein sequence ID" value="ACN14306.1"/>
    <property type="molecule type" value="Genomic_DNA"/>
</dbReference>
<dbReference type="OrthoDB" id="9797519at2"/>
<accession>C0QM00</accession>
<dbReference type="PROSITE" id="PS51295">
    <property type="entry name" value="CRM"/>
    <property type="match status" value="1"/>
</dbReference>
<dbReference type="Pfam" id="PF01985">
    <property type="entry name" value="CRS1_YhbY"/>
    <property type="match status" value="1"/>
</dbReference>
<feature type="domain" description="CRM" evidence="3">
    <location>
        <begin position="2"/>
        <end position="99"/>
    </location>
</feature>
<reference evidence="4 5" key="1">
    <citation type="journal article" date="2009" name="Environ. Microbiol.">
        <title>Genome sequence of Desulfobacterium autotrophicum HRM2, a marine sulfate reducer oxidizing organic carbon completely to carbon dioxide.</title>
        <authorList>
            <person name="Strittmatter A.W."/>
            <person name="Liesegang H."/>
            <person name="Rabus R."/>
            <person name="Decker I."/>
            <person name="Amann J."/>
            <person name="Andres S."/>
            <person name="Henne A."/>
            <person name="Fricke W.F."/>
            <person name="Martinez-Arias R."/>
            <person name="Bartels D."/>
            <person name="Goesmann A."/>
            <person name="Krause L."/>
            <person name="Puehler A."/>
            <person name="Klenk H.P."/>
            <person name="Richter M."/>
            <person name="Schuler M."/>
            <person name="Gloeckner F.O."/>
            <person name="Meyerdierks A."/>
            <person name="Gottschalk G."/>
            <person name="Amann R."/>
        </authorList>
    </citation>
    <scope>NUCLEOTIDE SEQUENCE [LARGE SCALE GENOMIC DNA]</scope>
    <source>
        <strain evidence="5">ATCC 43914 / DSM 3382 / HRM2</strain>
    </source>
</reference>
<evidence type="ECO:0000313" key="4">
    <source>
        <dbReference type="EMBL" id="ACN14306.1"/>
    </source>
</evidence>
<dbReference type="PANTHER" id="PTHR40065:SF3">
    <property type="entry name" value="RNA-BINDING PROTEIN YHBY"/>
    <property type="match status" value="1"/>
</dbReference>
<dbReference type="InterPro" id="IPR001890">
    <property type="entry name" value="RNA-binding_CRM"/>
</dbReference>
<protein>
    <recommendedName>
        <fullName evidence="3">CRM domain-containing protein</fullName>
    </recommendedName>
</protein>
<dbReference type="KEGG" id="dat:HRM2_11940"/>
<dbReference type="GO" id="GO:0003723">
    <property type="term" value="F:RNA binding"/>
    <property type="evidence" value="ECO:0007669"/>
    <property type="project" value="UniProtKB-UniRule"/>
</dbReference>
<dbReference type="HOGENOM" id="CLU_095994_2_1_7"/>
<dbReference type="SMART" id="SM01103">
    <property type="entry name" value="CRS1_YhbY"/>
    <property type="match status" value="1"/>
</dbReference>
<dbReference type="PANTHER" id="PTHR40065">
    <property type="entry name" value="RNA-BINDING PROTEIN YHBY"/>
    <property type="match status" value="1"/>
</dbReference>
<dbReference type="eggNOG" id="COG1534">
    <property type="taxonomic scope" value="Bacteria"/>
</dbReference>
<gene>
    <name evidence="4" type="ordered locus">HRM2_11940</name>
</gene>
<dbReference type="Gene3D" id="3.30.110.60">
    <property type="entry name" value="YhbY-like"/>
    <property type="match status" value="1"/>
</dbReference>
<dbReference type="STRING" id="177437.HRM2_11940"/>
<keyword evidence="5" id="KW-1185">Reference proteome</keyword>
<keyword evidence="1 2" id="KW-0694">RNA-binding</keyword>
<dbReference type="InterPro" id="IPR051925">
    <property type="entry name" value="RNA-binding_domain"/>
</dbReference>
<dbReference type="RefSeq" id="WP_015903095.1">
    <property type="nucleotide sequence ID" value="NC_012108.1"/>
</dbReference>